<dbReference type="PROSITE" id="PS00086">
    <property type="entry name" value="CYTOCHROME_P450"/>
    <property type="match status" value="1"/>
</dbReference>
<keyword evidence="3 6" id="KW-0349">Heme</keyword>
<evidence type="ECO:0000256" key="4">
    <source>
        <dbReference type="ARBA" id="ARBA00022723"/>
    </source>
</evidence>
<dbReference type="PANTHER" id="PTHR24305:SF210">
    <property type="entry name" value="CYTOCHROME P450 MONOOXYGENASE ASQL-RELATED"/>
    <property type="match status" value="1"/>
</dbReference>
<feature type="non-terminal residue" evidence="7">
    <location>
        <position position="1"/>
    </location>
</feature>
<dbReference type="PRINTS" id="PR00463">
    <property type="entry name" value="EP450I"/>
</dbReference>
<accession>A0ABR1GU72</accession>
<evidence type="ECO:0000256" key="2">
    <source>
        <dbReference type="ARBA" id="ARBA00010617"/>
    </source>
</evidence>
<dbReference type="InterPro" id="IPR036396">
    <property type="entry name" value="Cyt_P450_sf"/>
</dbReference>
<keyword evidence="6" id="KW-0503">Monooxygenase</keyword>
<dbReference type="Proteomes" id="UP001498476">
    <property type="component" value="Unassembled WGS sequence"/>
</dbReference>
<dbReference type="InterPro" id="IPR001128">
    <property type="entry name" value="Cyt_P450"/>
</dbReference>
<dbReference type="Gene3D" id="1.10.630.10">
    <property type="entry name" value="Cytochrome P450"/>
    <property type="match status" value="1"/>
</dbReference>
<dbReference type="SUPFAM" id="SSF48264">
    <property type="entry name" value="Cytochrome P450"/>
    <property type="match status" value="1"/>
</dbReference>
<sequence>VKLRIWQWAVNRDPANFTDPETFIPERWLGDPRFANDKTDALQPFSYGPRNCIGKK</sequence>
<keyword evidence="5 6" id="KW-0408">Iron</keyword>
<evidence type="ECO:0000256" key="6">
    <source>
        <dbReference type="RuleBase" id="RU000461"/>
    </source>
</evidence>
<dbReference type="InterPro" id="IPR050121">
    <property type="entry name" value="Cytochrome_P450_monoxygenase"/>
</dbReference>
<comment type="similarity">
    <text evidence="2 6">Belongs to the cytochrome P450 family.</text>
</comment>
<evidence type="ECO:0000313" key="7">
    <source>
        <dbReference type="EMBL" id="KAK7409047.1"/>
    </source>
</evidence>
<comment type="caution">
    <text evidence="7">The sequence shown here is derived from an EMBL/GenBank/DDBJ whole genome shotgun (WGS) entry which is preliminary data.</text>
</comment>
<keyword evidence="4 6" id="KW-0479">Metal-binding</keyword>
<proteinExistence type="inferred from homology"/>
<keyword evidence="6" id="KW-0560">Oxidoreductase</keyword>
<dbReference type="PANTHER" id="PTHR24305">
    <property type="entry name" value="CYTOCHROME P450"/>
    <property type="match status" value="1"/>
</dbReference>
<evidence type="ECO:0008006" key="9">
    <source>
        <dbReference type="Google" id="ProtNLM"/>
    </source>
</evidence>
<evidence type="ECO:0000313" key="8">
    <source>
        <dbReference type="Proteomes" id="UP001498476"/>
    </source>
</evidence>
<evidence type="ECO:0000256" key="5">
    <source>
        <dbReference type="ARBA" id="ARBA00023004"/>
    </source>
</evidence>
<dbReference type="EMBL" id="JAZAVJ010000164">
    <property type="protein sequence ID" value="KAK7409047.1"/>
    <property type="molecule type" value="Genomic_DNA"/>
</dbReference>
<dbReference type="Pfam" id="PF00067">
    <property type="entry name" value="p450"/>
    <property type="match status" value="1"/>
</dbReference>
<name>A0ABR1GU72_9HYPO</name>
<reference evidence="7 8" key="1">
    <citation type="journal article" date="2025" name="Microbiol. Resour. Announc.">
        <title>Draft genome sequences for Neonectria magnoliae and Neonectria punicea, canker pathogens of Liriodendron tulipifera and Acer saccharum in West Virginia.</title>
        <authorList>
            <person name="Petronek H.M."/>
            <person name="Kasson M.T."/>
            <person name="Metheny A.M."/>
            <person name="Stauder C.M."/>
            <person name="Lovett B."/>
            <person name="Lynch S.C."/>
            <person name="Garnas J.R."/>
            <person name="Kasson L.R."/>
            <person name="Stajich J.E."/>
        </authorList>
    </citation>
    <scope>NUCLEOTIDE SEQUENCE [LARGE SCALE GENOMIC DNA]</scope>
    <source>
        <strain evidence="7 8">NRRL 64653</strain>
    </source>
</reference>
<dbReference type="InterPro" id="IPR017972">
    <property type="entry name" value="Cyt_P450_CS"/>
</dbReference>
<keyword evidence="8" id="KW-1185">Reference proteome</keyword>
<organism evidence="7 8">
    <name type="scientific">Neonectria punicea</name>
    <dbReference type="NCBI Taxonomy" id="979145"/>
    <lineage>
        <taxon>Eukaryota</taxon>
        <taxon>Fungi</taxon>
        <taxon>Dikarya</taxon>
        <taxon>Ascomycota</taxon>
        <taxon>Pezizomycotina</taxon>
        <taxon>Sordariomycetes</taxon>
        <taxon>Hypocreomycetidae</taxon>
        <taxon>Hypocreales</taxon>
        <taxon>Nectriaceae</taxon>
        <taxon>Neonectria</taxon>
    </lineage>
</organism>
<comment type="cofactor">
    <cofactor evidence="1">
        <name>heme</name>
        <dbReference type="ChEBI" id="CHEBI:30413"/>
    </cofactor>
</comment>
<dbReference type="InterPro" id="IPR002401">
    <property type="entry name" value="Cyt_P450_E_grp-I"/>
</dbReference>
<evidence type="ECO:0000256" key="1">
    <source>
        <dbReference type="ARBA" id="ARBA00001971"/>
    </source>
</evidence>
<gene>
    <name evidence="7" type="ORF">QQX98_008751</name>
</gene>
<protein>
    <recommendedName>
        <fullName evidence="9">Cytochrome P450</fullName>
    </recommendedName>
</protein>
<evidence type="ECO:0000256" key="3">
    <source>
        <dbReference type="ARBA" id="ARBA00022617"/>
    </source>
</evidence>